<dbReference type="KEGG" id="faf:OE104_05490"/>
<dbReference type="EMBL" id="CP106878">
    <property type="protein sequence ID" value="WAA10770.1"/>
    <property type="molecule type" value="Genomic_DNA"/>
</dbReference>
<evidence type="ECO:0000313" key="1">
    <source>
        <dbReference type="EMBL" id="WAA10770.1"/>
    </source>
</evidence>
<gene>
    <name evidence="1" type="ORF">OE104_05490</name>
</gene>
<dbReference type="Proteomes" id="UP001164718">
    <property type="component" value="Chromosome"/>
</dbReference>
<dbReference type="RefSeq" id="WP_275418572.1">
    <property type="nucleotide sequence ID" value="NZ_CP106878.1"/>
</dbReference>
<reference evidence="1" key="1">
    <citation type="submission" date="2022-09" db="EMBL/GenBank/DDBJ databases">
        <title>Complete Genomes of Fervidibacillus albus and Fervidibacillus halotolerans isolated from tidal flat sediments.</title>
        <authorList>
            <person name="Kwon K.K."/>
            <person name="Yang S.-H."/>
            <person name="Park M.J."/>
            <person name="Oh H.-M."/>
        </authorList>
    </citation>
    <scope>NUCLEOTIDE SEQUENCE</scope>
    <source>
        <strain evidence="1">MEBiC13591</strain>
    </source>
</reference>
<dbReference type="AlphaFoldDB" id="A0A9E8RVK6"/>
<protein>
    <submittedName>
        <fullName evidence="1">YlzJ-like family protein</fullName>
    </submittedName>
</protein>
<evidence type="ECO:0000313" key="2">
    <source>
        <dbReference type="Proteomes" id="UP001164718"/>
    </source>
</evidence>
<dbReference type="Pfam" id="PF14035">
    <property type="entry name" value="YlzJ"/>
    <property type="match status" value="1"/>
</dbReference>
<sequence>MILHTIVPRELIFQASETSFETKELYLYNGIPILAEVTEDHRLRVSEIISTNPNHYMHPECIPGTIISPFPTENE</sequence>
<organism evidence="1 2">
    <name type="scientific">Fervidibacillus albus</name>
    <dbReference type="NCBI Taxonomy" id="2980026"/>
    <lineage>
        <taxon>Bacteria</taxon>
        <taxon>Bacillati</taxon>
        <taxon>Bacillota</taxon>
        <taxon>Bacilli</taxon>
        <taxon>Bacillales</taxon>
        <taxon>Bacillaceae</taxon>
        <taxon>Fervidibacillus</taxon>
    </lineage>
</organism>
<keyword evidence="2" id="KW-1185">Reference proteome</keyword>
<name>A0A9E8RVK6_9BACI</name>
<proteinExistence type="predicted"/>
<accession>A0A9E8RVK6</accession>
<dbReference type="InterPro" id="IPR025619">
    <property type="entry name" value="YlzJ"/>
</dbReference>